<dbReference type="EMBL" id="CZKA01000034">
    <property type="protein sequence ID" value="CUR57240.1"/>
    <property type="molecule type" value="Genomic_DNA"/>
</dbReference>
<dbReference type="SUPFAM" id="SSF55931">
    <property type="entry name" value="Glutamine synthetase/guanido kinase"/>
    <property type="match status" value="1"/>
</dbReference>
<evidence type="ECO:0000256" key="3">
    <source>
        <dbReference type="ARBA" id="ARBA00022840"/>
    </source>
</evidence>
<dbReference type="InterPro" id="IPR006336">
    <property type="entry name" value="GCS2"/>
</dbReference>
<keyword evidence="3" id="KW-0067">ATP-binding</keyword>
<organism evidence="4">
    <name type="scientific">metagenome</name>
    <dbReference type="NCBI Taxonomy" id="256318"/>
    <lineage>
        <taxon>unclassified sequences</taxon>
        <taxon>metagenomes</taxon>
    </lineage>
</organism>
<dbReference type="HAMAP" id="MF_01609">
    <property type="entry name" value="Glu_cys_ligase_2"/>
    <property type="match status" value="1"/>
</dbReference>
<keyword evidence="1 4" id="KW-0436">Ligase</keyword>
<dbReference type="GO" id="GO:0042398">
    <property type="term" value="P:modified amino acid biosynthetic process"/>
    <property type="evidence" value="ECO:0007669"/>
    <property type="project" value="InterPro"/>
</dbReference>
<dbReference type="GO" id="GO:0004357">
    <property type="term" value="F:glutamate-cysteine ligase activity"/>
    <property type="evidence" value="ECO:0007669"/>
    <property type="project" value="InterPro"/>
</dbReference>
<sequence>MRTVGVEEELMLFRDGRPAAEGHRFFEDPTNEVEHELMLEQAEIASAPTTELTELAQDLRASRRELVDSAAARGVTAVALGTSPVAVQPTPTPDPRYEQMMGDFGLIAAEQLICGTHVHVAVSSRAEGVRAIDGVRRWLSVLTAISANSPYWNGRDTGYASYRTVSWGRWPSTGPSPAFGDERAYDREVQHLLDTGAALDRGMVYYDVRLSARYPTVEFRVADVGQHVSDSVLLAGLCRAAVETALADPSPPDPSVAELKVASWRAARHGLGGELIDVVEGRLRPAGQVVDRMLFELTSALHHAGDLTLITQLMDALWQRGTGADLQRADVSLGGPAGAIAGAARRVLSWDDALDL</sequence>
<dbReference type="PANTHER" id="PTHR36510">
    <property type="entry name" value="GLUTAMATE--CYSTEINE LIGASE 2-RELATED"/>
    <property type="match status" value="1"/>
</dbReference>
<accession>A0A2P2C5G7</accession>
<evidence type="ECO:0000256" key="2">
    <source>
        <dbReference type="ARBA" id="ARBA00022741"/>
    </source>
</evidence>
<dbReference type="AlphaFoldDB" id="A0A2P2C5G7"/>
<dbReference type="NCBIfam" id="NF010041">
    <property type="entry name" value="PRK13517.1-1"/>
    <property type="match status" value="1"/>
</dbReference>
<proteinExistence type="inferred from homology"/>
<evidence type="ECO:0000313" key="4">
    <source>
        <dbReference type="EMBL" id="CUR57240.1"/>
    </source>
</evidence>
<gene>
    <name evidence="4" type="ORF">NOCA240008</name>
</gene>
<dbReference type="InterPro" id="IPR014746">
    <property type="entry name" value="Gln_synth/guanido_kin_cat_dom"/>
</dbReference>
<keyword evidence="2" id="KW-0547">Nucleotide-binding</keyword>
<dbReference type="EC" id="6.3.-.-" evidence="4"/>
<name>A0A2P2C5G7_9ZZZZ</name>
<dbReference type="PANTHER" id="PTHR36510:SF1">
    <property type="entry name" value="GLUTAMATE--CYSTEINE LIGASE 2-RELATED"/>
    <property type="match status" value="1"/>
</dbReference>
<dbReference type="GO" id="GO:0005524">
    <property type="term" value="F:ATP binding"/>
    <property type="evidence" value="ECO:0007669"/>
    <property type="project" value="UniProtKB-KW"/>
</dbReference>
<dbReference type="Pfam" id="PF04107">
    <property type="entry name" value="GCS2"/>
    <property type="match status" value="1"/>
</dbReference>
<dbReference type="InterPro" id="IPR011793">
    <property type="entry name" value="YbdK"/>
</dbReference>
<reference evidence="4" key="1">
    <citation type="submission" date="2015-08" db="EMBL/GenBank/DDBJ databases">
        <authorList>
            <person name="Babu N.S."/>
            <person name="Beckwith C.J."/>
            <person name="Beseler K.G."/>
            <person name="Brison A."/>
            <person name="Carone J.V."/>
            <person name="Caskin T.P."/>
            <person name="Diamond M."/>
            <person name="Durham M.E."/>
            <person name="Foxe J.M."/>
            <person name="Go M."/>
            <person name="Henderson B.A."/>
            <person name="Jones I.B."/>
            <person name="McGettigan J.A."/>
            <person name="Micheletti S.J."/>
            <person name="Nasrallah M.E."/>
            <person name="Ortiz D."/>
            <person name="Piller C.R."/>
            <person name="Privatt S.R."/>
            <person name="Schneider S.L."/>
            <person name="Sharp S."/>
            <person name="Smith T.C."/>
            <person name="Stanton J.D."/>
            <person name="Ullery H.E."/>
            <person name="Wilson R.J."/>
            <person name="Serrano M.G."/>
            <person name="Buck G."/>
            <person name="Lee V."/>
            <person name="Wang Y."/>
            <person name="Carvalho R."/>
            <person name="Voegtly L."/>
            <person name="Shi R."/>
            <person name="Duckworth R."/>
            <person name="Johnson A."/>
            <person name="Loviza R."/>
            <person name="Walstead R."/>
            <person name="Shah Z."/>
            <person name="Kiflezghi M."/>
            <person name="Wade K."/>
            <person name="Ball S.L."/>
            <person name="Bradley K.W."/>
            <person name="Asai D.J."/>
            <person name="Bowman C.A."/>
            <person name="Russell D.A."/>
            <person name="Pope W.H."/>
            <person name="Jacobs-Sera D."/>
            <person name="Hendrix R.W."/>
            <person name="Hatfull G.F."/>
        </authorList>
    </citation>
    <scope>NUCLEOTIDE SEQUENCE</scope>
</reference>
<dbReference type="InterPro" id="IPR050141">
    <property type="entry name" value="GCL_type2/YbdK_subfam"/>
</dbReference>
<dbReference type="NCBIfam" id="TIGR02050">
    <property type="entry name" value="gshA_cyan_rel"/>
    <property type="match status" value="1"/>
</dbReference>
<dbReference type="Gene3D" id="3.30.590.20">
    <property type="match status" value="1"/>
</dbReference>
<evidence type="ECO:0000256" key="1">
    <source>
        <dbReference type="ARBA" id="ARBA00022598"/>
    </source>
</evidence>
<protein>
    <submittedName>
        <fullName evidence="4">Putative enzyme</fullName>
        <ecNumber evidence="4">6.3.-.-</ecNumber>
    </submittedName>
</protein>